<proteinExistence type="predicted"/>
<dbReference type="EMBL" id="JBFOLK010000011">
    <property type="protein sequence ID" value="KAL2474969.1"/>
    <property type="molecule type" value="Genomic_DNA"/>
</dbReference>
<evidence type="ECO:0000313" key="3">
    <source>
        <dbReference type="Proteomes" id="UP001604336"/>
    </source>
</evidence>
<protein>
    <submittedName>
        <fullName evidence="2">Uncharacterized protein</fullName>
    </submittedName>
</protein>
<gene>
    <name evidence="2" type="ORF">Adt_35705</name>
</gene>
<reference evidence="3" key="1">
    <citation type="submission" date="2024-07" db="EMBL/GenBank/DDBJ databases">
        <title>Two chromosome-level genome assemblies of Korean endemic species Abeliophyllum distichum and Forsythia ovata (Oleaceae).</title>
        <authorList>
            <person name="Jang H."/>
        </authorList>
    </citation>
    <scope>NUCLEOTIDE SEQUENCE [LARGE SCALE GENOMIC DNA]</scope>
</reference>
<keyword evidence="3" id="KW-1185">Reference proteome</keyword>
<evidence type="ECO:0000256" key="1">
    <source>
        <dbReference type="SAM" id="MobiDB-lite"/>
    </source>
</evidence>
<feature type="region of interest" description="Disordered" evidence="1">
    <location>
        <begin position="1"/>
        <end position="54"/>
    </location>
</feature>
<feature type="compositionally biased region" description="Basic and acidic residues" evidence="1">
    <location>
        <begin position="36"/>
        <end position="54"/>
    </location>
</feature>
<sequence length="105" mass="12276">MMRKWDSNERERKLKGPVETKPENSINSGLMQGTVDEDHGAIESYEGSERQESRVRRLELPGFDGTNPEGWVFRDKCYFSMNSMPDREKVESVFEGDTLAWLQWE</sequence>
<comment type="caution">
    <text evidence="2">The sequence shown here is derived from an EMBL/GenBank/DDBJ whole genome shotgun (WGS) entry which is preliminary data.</text>
</comment>
<accession>A0ABD1QIY4</accession>
<dbReference type="AlphaFoldDB" id="A0ABD1QIY4"/>
<evidence type="ECO:0000313" key="2">
    <source>
        <dbReference type="EMBL" id="KAL2474969.1"/>
    </source>
</evidence>
<dbReference type="Proteomes" id="UP001604336">
    <property type="component" value="Unassembled WGS sequence"/>
</dbReference>
<organism evidence="2 3">
    <name type="scientific">Abeliophyllum distichum</name>
    <dbReference type="NCBI Taxonomy" id="126358"/>
    <lineage>
        <taxon>Eukaryota</taxon>
        <taxon>Viridiplantae</taxon>
        <taxon>Streptophyta</taxon>
        <taxon>Embryophyta</taxon>
        <taxon>Tracheophyta</taxon>
        <taxon>Spermatophyta</taxon>
        <taxon>Magnoliopsida</taxon>
        <taxon>eudicotyledons</taxon>
        <taxon>Gunneridae</taxon>
        <taxon>Pentapetalae</taxon>
        <taxon>asterids</taxon>
        <taxon>lamiids</taxon>
        <taxon>Lamiales</taxon>
        <taxon>Oleaceae</taxon>
        <taxon>Forsythieae</taxon>
        <taxon>Abeliophyllum</taxon>
    </lineage>
</organism>
<feature type="compositionally biased region" description="Basic and acidic residues" evidence="1">
    <location>
        <begin position="1"/>
        <end position="22"/>
    </location>
</feature>
<name>A0ABD1QIY4_9LAMI</name>